<evidence type="ECO:0000256" key="16">
    <source>
        <dbReference type="ARBA" id="ARBA00023242"/>
    </source>
</evidence>
<comment type="catalytic activity">
    <reaction evidence="19">
        <text>L-seryl-[protein] + ATP = O-phospho-L-seryl-[protein] + ADP + H(+)</text>
        <dbReference type="Rhea" id="RHEA:17989"/>
        <dbReference type="Rhea" id="RHEA-COMP:9863"/>
        <dbReference type="Rhea" id="RHEA-COMP:11604"/>
        <dbReference type="ChEBI" id="CHEBI:15378"/>
        <dbReference type="ChEBI" id="CHEBI:29999"/>
        <dbReference type="ChEBI" id="CHEBI:30616"/>
        <dbReference type="ChEBI" id="CHEBI:83421"/>
        <dbReference type="ChEBI" id="CHEBI:456216"/>
        <dbReference type="EC" id="2.7.11.22"/>
    </reaction>
</comment>
<evidence type="ECO:0000256" key="15">
    <source>
        <dbReference type="ARBA" id="ARBA00023163"/>
    </source>
</evidence>
<keyword evidence="14" id="KW-0010">Activator</keyword>
<evidence type="ECO:0000256" key="9">
    <source>
        <dbReference type="ARBA" id="ARBA00022741"/>
    </source>
</evidence>
<proteinExistence type="inferred from homology"/>
<evidence type="ECO:0000256" key="2">
    <source>
        <dbReference type="ARBA" id="ARBA00006485"/>
    </source>
</evidence>
<name>A0A4S4KHC6_9APHY</name>
<dbReference type="EC" id="2.7.11.23" evidence="3"/>
<protein>
    <recommendedName>
        <fullName evidence="17">Cyclin-dependent kinase 8</fullName>
        <ecNumber evidence="4">2.7.11.22</ecNumber>
        <ecNumber evidence="3">2.7.11.23</ecNumber>
    </recommendedName>
</protein>
<evidence type="ECO:0000259" key="22">
    <source>
        <dbReference type="PROSITE" id="PS50011"/>
    </source>
</evidence>
<keyword evidence="9" id="KW-0547">Nucleotide-binding</keyword>
<evidence type="ECO:0000313" key="23">
    <source>
        <dbReference type="EMBL" id="THG97675.1"/>
    </source>
</evidence>
<dbReference type="EMBL" id="SGPJ01000155">
    <property type="protein sequence ID" value="THG97675.1"/>
    <property type="molecule type" value="Genomic_DNA"/>
</dbReference>
<sequence length="1081" mass="119061">MASSAPNTPATGSSSGPRPASPSPSRSGFRTLARVGTMLRRNSSGFGFGRQSVSRSESKSSLKAAAAAQAAAEDNLPSPVPESPAREAAEVAAESSHHAHVGPSPLAHETTTSPEPSPTPVPAQLIAEPEPLAETAPVVTESAPSPPATMPEPSVTAPASQPASASATVPVPVPVPAPAPETTTPAELEAPVQPPSEPAVVSPKDEQVNSRDTQIFNPEEFRHEEPYSPPVPIESRGSDYFAWGDPIVAKKASVSTMQTHRSVSALVAEGSGPVAESSQPKVQEVPKDPYTSSAADSFAWKDEALVPAAKRSDSSIPKITSQEHLVGSPQNVSRPMSHEQLVASPHSIARSLSPRNSRSSIASSYGNVVNVSTGSRRVSVSLDPNTEQMRGRSRSRASIRVSFDDPYTDPFADPPNSNQMEVPKHTLSPIYSINTPMYEESVPIFQSTQDGPRQMPEPMHAEPAHYEEETVLHEATPAPVSMPLPALNEVTTRGVRQQPSGYSIGTSSGIVDHAPHAPYETNERLPLLPRMPTPNLNVGSSKAPAEPSFNDINVGVPPTDGVAWPMIERSFKSLGWTEHILPDSSVYYAHHNMRVVTDIDLRNARKLDAVTDYLDKKQPRETLLPPLGWELWLRDVSKTRYESSLVKCWVNHEGRILTFEPPASFTIGESSTVTDDDKLDMEYRYWTYMEGHPAHAPLPDNAHAEAINTLTWCYTDYLLPSQQPTPAPFSPQECQELMGLLKAFDNNSNRIEVVHIRVVSRVLLRFDEQPNSDSMPLSQDPMRYYRSKRDQQRPRVTDKYTILGFISSGTYGRVYKARSKEGDGRIHAIKKFKPDKEGDVITYTGISQSAIREIAQVIHHHSQTLRSSISAPVLKSLSYQLLNGLLYLHDAHIIHRDLKPANILITSNGIVKIGDLGLARLTYQPLQPLFAGDKVVVTIWYRAPELLLGAKHYNKSVDMWAIGCVVAELASLRPIFKGEEAKLDSKKNVPFQKDQFLKIIDILGTPEEREWPGVKDMPEYLNMKRLDRNDNKLYSWCSKTNFAHGHEFLKQTFAYDPDKRLTARDALRHKWFQEDPKPTTK</sequence>
<gene>
    <name evidence="23" type="ORF">EW026_g4372</name>
</gene>
<dbReference type="FunFam" id="1.10.510.10:FF:000408">
    <property type="entry name" value="Serine/threonine-protein kinase SSN3"/>
    <property type="match status" value="1"/>
</dbReference>
<dbReference type="GO" id="GO:0005524">
    <property type="term" value="F:ATP binding"/>
    <property type="evidence" value="ECO:0007669"/>
    <property type="project" value="UniProtKB-KW"/>
</dbReference>
<dbReference type="Gene3D" id="3.30.200.20">
    <property type="entry name" value="Phosphorylase Kinase, domain 1"/>
    <property type="match status" value="1"/>
</dbReference>
<dbReference type="Gene3D" id="1.10.510.10">
    <property type="entry name" value="Transferase(Phosphotransferase) domain 1"/>
    <property type="match status" value="1"/>
</dbReference>
<keyword evidence="11" id="KW-0067">ATP-binding</keyword>
<accession>A0A4S4KHC6</accession>
<keyword evidence="16" id="KW-0539">Nucleus</keyword>
<dbReference type="PANTHER" id="PTHR24056">
    <property type="entry name" value="CELL DIVISION PROTEIN KINASE"/>
    <property type="match status" value="1"/>
</dbReference>
<dbReference type="InterPro" id="IPR011009">
    <property type="entry name" value="Kinase-like_dom_sf"/>
</dbReference>
<evidence type="ECO:0000256" key="18">
    <source>
        <dbReference type="ARBA" id="ARBA00047811"/>
    </source>
</evidence>
<reference evidence="23 24" key="1">
    <citation type="submission" date="2019-02" db="EMBL/GenBank/DDBJ databases">
        <title>Genome sequencing of the rare red list fungi Phlebia centrifuga.</title>
        <authorList>
            <person name="Buettner E."/>
            <person name="Kellner H."/>
        </authorList>
    </citation>
    <scope>NUCLEOTIDE SEQUENCE [LARGE SCALE GENOMIC DNA]</scope>
    <source>
        <strain evidence="23 24">DSM 108282</strain>
    </source>
</reference>
<dbReference type="PANTHER" id="PTHR24056:SF495">
    <property type="entry name" value="CYCLIN-DEPENDENT KINASE 8-RELATED"/>
    <property type="match status" value="1"/>
</dbReference>
<evidence type="ECO:0000256" key="10">
    <source>
        <dbReference type="ARBA" id="ARBA00022777"/>
    </source>
</evidence>
<dbReference type="InterPro" id="IPR000719">
    <property type="entry name" value="Prot_kinase_dom"/>
</dbReference>
<feature type="compositionally biased region" description="Low complexity" evidence="21">
    <location>
        <begin position="52"/>
        <end position="72"/>
    </location>
</feature>
<dbReference type="Pfam" id="PF00069">
    <property type="entry name" value="Pkinase"/>
    <property type="match status" value="1"/>
</dbReference>
<keyword evidence="24" id="KW-1185">Reference proteome</keyword>
<dbReference type="PROSITE" id="PS00108">
    <property type="entry name" value="PROTEIN_KINASE_ST"/>
    <property type="match status" value="1"/>
</dbReference>
<evidence type="ECO:0000256" key="17">
    <source>
        <dbReference type="ARBA" id="ARBA00041823"/>
    </source>
</evidence>
<evidence type="ECO:0000256" key="7">
    <source>
        <dbReference type="ARBA" id="ARBA00022679"/>
    </source>
</evidence>
<dbReference type="SUPFAM" id="SSF56112">
    <property type="entry name" value="Protein kinase-like (PK-like)"/>
    <property type="match status" value="1"/>
</dbReference>
<evidence type="ECO:0000256" key="13">
    <source>
        <dbReference type="ARBA" id="ARBA00023015"/>
    </source>
</evidence>
<keyword evidence="10" id="KW-0418">Kinase</keyword>
<dbReference type="GO" id="GO:0016592">
    <property type="term" value="C:mediator complex"/>
    <property type="evidence" value="ECO:0007669"/>
    <property type="project" value="TreeGrafter"/>
</dbReference>
<dbReference type="InterPro" id="IPR008271">
    <property type="entry name" value="Ser/Thr_kinase_AS"/>
</dbReference>
<dbReference type="Proteomes" id="UP000309038">
    <property type="component" value="Unassembled WGS sequence"/>
</dbReference>
<dbReference type="GO" id="GO:0046872">
    <property type="term" value="F:metal ion binding"/>
    <property type="evidence" value="ECO:0007669"/>
    <property type="project" value="UniProtKB-KW"/>
</dbReference>
<dbReference type="SMART" id="SM00220">
    <property type="entry name" value="S_TKc"/>
    <property type="match status" value="1"/>
</dbReference>
<keyword evidence="6" id="KW-0723">Serine/threonine-protein kinase</keyword>
<feature type="region of interest" description="Disordered" evidence="21">
    <location>
        <begin position="309"/>
        <end position="361"/>
    </location>
</feature>
<evidence type="ECO:0000256" key="19">
    <source>
        <dbReference type="ARBA" id="ARBA00048367"/>
    </source>
</evidence>
<comment type="caution">
    <text evidence="23">The sequence shown here is derived from an EMBL/GenBank/DDBJ whole genome shotgun (WGS) entry which is preliminary data.</text>
</comment>
<feature type="compositionally biased region" description="Low complexity" evidence="21">
    <location>
        <begin position="180"/>
        <end position="191"/>
    </location>
</feature>
<feature type="compositionally biased region" description="Polar residues" evidence="21">
    <location>
        <begin position="314"/>
        <end position="334"/>
    </location>
</feature>
<comment type="similarity">
    <text evidence="2">Belongs to the protein kinase superfamily. CMGC Ser/Thr protein kinase family. CDC2/CDKX subfamily.</text>
</comment>
<feature type="compositionally biased region" description="Low complexity" evidence="21">
    <location>
        <begin position="153"/>
        <end position="170"/>
    </location>
</feature>
<feature type="domain" description="Protein kinase" evidence="22">
    <location>
        <begin position="800"/>
        <end position="1072"/>
    </location>
</feature>
<keyword evidence="7" id="KW-0808">Transferase</keyword>
<feature type="compositionally biased region" description="Polar residues" evidence="21">
    <location>
        <begin position="379"/>
        <end position="388"/>
    </location>
</feature>
<evidence type="ECO:0000256" key="3">
    <source>
        <dbReference type="ARBA" id="ARBA00012409"/>
    </source>
</evidence>
<feature type="region of interest" description="Disordered" evidence="21">
    <location>
        <begin position="1"/>
        <end position="234"/>
    </location>
</feature>
<evidence type="ECO:0000256" key="8">
    <source>
        <dbReference type="ARBA" id="ARBA00022723"/>
    </source>
</evidence>
<feature type="region of interest" description="Disordered" evidence="21">
    <location>
        <begin position="268"/>
        <end position="293"/>
    </location>
</feature>
<keyword evidence="5" id="KW-0678">Repressor</keyword>
<organism evidence="23 24">
    <name type="scientific">Hermanssonia centrifuga</name>
    <dbReference type="NCBI Taxonomy" id="98765"/>
    <lineage>
        <taxon>Eukaryota</taxon>
        <taxon>Fungi</taxon>
        <taxon>Dikarya</taxon>
        <taxon>Basidiomycota</taxon>
        <taxon>Agaricomycotina</taxon>
        <taxon>Agaricomycetes</taxon>
        <taxon>Polyporales</taxon>
        <taxon>Meruliaceae</taxon>
        <taxon>Hermanssonia</taxon>
    </lineage>
</organism>
<feature type="region of interest" description="Disordered" evidence="21">
    <location>
        <begin position="379"/>
        <end position="422"/>
    </location>
</feature>
<evidence type="ECO:0000256" key="12">
    <source>
        <dbReference type="ARBA" id="ARBA00022842"/>
    </source>
</evidence>
<comment type="subcellular location">
    <subcellularLocation>
        <location evidence="1">Nucleus</location>
    </subcellularLocation>
</comment>
<evidence type="ECO:0000256" key="11">
    <source>
        <dbReference type="ARBA" id="ARBA00022840"/>
    </source>
</evidence>
<evidence type="ECO:0000256" key="1">
    <source>
        <dbReference type="ARBA" id="ARBA00004123"/>
    </source>
</evidence>
<dbReference type="EC" id="2.7.11.22" evidence="4"/>
<evidence type="ECO:0000313" key="24">
    <source>
        <dbReference type="Proteomes" id="UP000309038"/>
    </source>
</evidence>
<keyword evidence="12" id="KW-0460">Magnesium</keyword>
<evidence type="ECO:0000256" key="4">
    <source>
        <dbReference type="ARBA" id="ARBA00012425"/>
    </source>
</evidence>
<comment type="catalytic activity">
    <reaction evidence="20">
        <text>[DNA-directed RNA polymerase] + ATP = phospho-[DNA-directed RNA polymerase] + ADP + H(+)</text>
        <dbReference type="Rhea" id="RHEA:10216"/>
        <dbReference type="Rhea" id="RHEA-COMP:11321"/>
        <dbReference type="Rhea" id="RHEA-COMP:11322"/>
        <dbReference type="ChEBI" id="CHEBI:15378"/>
        <dbReference type="ChEBI" id="CHEBI:30616"/>
        <dbReference type="ChEBI" id="CHEBI:43176"/>
        <dbReference type="ChEBI" id="CHEBI:68546"/>
        <dbReference type="ChEBI" id="CHEBI:456216"/>
        <dbReference type="EC" id="2.7.11.23"/>
    </reaction>
</comment>
<dbReference type="InterPro" id="IPR050108">
    <property type="entry name" value="CDK"/>
</dbReference>
<dbReference type="GO" id="GO:0008353">
    <property type="term" value="F:RNA polymerase II CTD heptapeptide repeat kinase activity"/>
    <property type="evidence" value="ECO:0007669"/>
    <property type="project" value="UniProtKB-EC"/>
</dbReference>
<evidence type="ECO:0000256" key="5">
    <source>
        <dbReference type="ARBA" id="ARBA00022491"/>
    </source>
</evidence>
<keyword evidence="15" id="KW-0804">Transcription</keyword>
<evidence type="ECO:0000256" key="20">
    <source>
        <dbReference type="ARBA" id="ARBA00049280"/>
    </source>
</evidence>
<evidence type="ECO:0000256" key="6">
    <source>
        <dbReference type="ARBA" id="ARBA00022527"/>
    </source>
</evidence>
<dbReference type="GO" id="GO:0004693">
    <property type="term" value="F:cyclin-dependent protein serine/threonine kinase activity"/>
    <property type="evidence" value="ECO:0007669"/>
    <property type="project" value="UniProtKB-EC"/>
</dbReference>
<keyword evidence="8" id="KW-0479">Metal-binding</keyword>
<feature type="compositionally biased region" description="Low complexity" evidence="21">
    <location>
        <begin position="8"/>
        <end position="27"/>
    </location>
</feature>
<evidence type="ECO:0000256" key="14">
    <source>
        <dbReference type="ARBA" id="ARBA00023159"/>
    </source>
</evidence>
<evidence type="ECO:0000256" key="21">
    <source>
        <dbReference type="SAM" id="MobiDB-lite"/>
    </source>
</evidence>
<dbReference type="AlphaFoldDB" id="A0A4S4KHC6"/>
<feature type="compositionally biased region" description="Low complexity" evidence="21">
    <location>
        <begin position="350"/>
        <end position="361"/>
    </location>
</feature>
<dbReference type="PROSITE" id="PS50011">
    <property type="entry name" value="PROTEIN_KINASE_DOM"/>
    <property type="match status" value="1"/>
</dbReference>
<comment type="catalytic activity">
    <reaction evidence="18">
        <text>L-threonyl-[protein] + ATP = O-phospho-L-threonyl-[protein] + ADP + H(+)</text>
        <dbReference type="Rhea" id="RHEA:46608"/>
        <dbReference type="Rhea" id="RHEA-COMP:11060"/>
        <dbReference type="Rhea" id="RHEA-COMP:11605"/>
        <dbReference type="ChEBI" id="CHEBI:15378"/>
        <dbReference type="ChEBI" id="CHEBI:30013"/>
        <dbReference type="ChEBI" id="CHEBI:30616"/>
        <dbReference type="ChEBI" id="CHEBI:61977"/>
        <dbReference type="ChEBI" id="CHEBI:456216"/>
        <dbReference type="EC" id="2.7.11.22"/>
    </reaction>
</comment>
<keyword evidence="13" id="KW-0805">Transcription regulation</keyword>